<dbReference type="PANTHER" id="PTHR12475">
    <property type="match status" value="1"/>
</dbReference>
<feature type="region of interest" description="Disordered" evidence="2">
    <location>
        <begin position="214"/>
        <end position="237"/>
    </location>
</feature>
<feature type="compositionally biased region" description="Acidic residues" evidence="2">
    <location>
        <begin position="278"/>
        <end position="294"/>
    </location>
</feature>
<accession>A0AAX4IW66</accession>
<dbReference type="Pfam" id="PF13279">
    <property type="entry name" value="4HBT_2"/>
    <property type="match status" value="1"/>
</dbReference>
<keyword evidence="3" id="KW-1133">Transmembrane helix</keyword>
<dbReference type="Proteomes" id="UP001322277">
    <property type="component" value="Chromosome 8"/>
</dbReference>
<protein>
    <submittedName>
        <fullName evidence="4">HotDog domain superfamily protein</fullName>
    </submittedName>
</protein>
<feature type="region of interest" description="Disordered" evidence="2">
    <location>
        <begin position="276"/>
        <end position="305"/>
    </location>
</feature>
<keyword evidence="3" id="KW-0472">Membrane</keyword>
<sequence>MSDTLMFDCVNETGDHHTGSPKLATNHEVAHALSFLPHISSLSSTGFASQLTPSTIFFLILIAFCALNLKSFPFVWHLRVLNAFRFTIKTLRPRVRPRPSMVFQPIITSSSADLAEMDFNLHKTNSSYFADADIARAHLMSTLFAPAIERMRGGSGAYTGAGAPLFGLALGAVSCSFRREIHPGSAFDMWTRILAWDDKWFYIATHFVRRGAGNPGTSSLYPDQAPRGGHHHHDIHHPTSFKADKDLYATALSRCVFKSGRKTASPADMLRMAGLVPDDGEVSESDESDDETTDSELRGVEEQRQGGMKLAAMLTKENQLALEAEFHDGEGEVLGRHTDGMGVAGVVLTLLQLAGLKKKWYL</sequence>
<keyword evidence="5" id="KW-1185">Reference proteome</keyword>
<dbReference type="PANTHER" id="PTHR12475:SF4">
    <property type="entry name" value="PROTEIN THEM6"/>
    <property type="match status" value="1"/>
</dbReference>
<dbReference type="InterPro" id="IPR051490">
    <property type="entry name" value="THEM6_lcsJ_thioesterase"/>
</dbReference>
<proteinExistence type="inferred from homology"/>
<dbReference type="Gene3D" id="3.10.129.10">
    <property type="entry name" value="Hotdog Thioesterase"/>
    <property type="match status" value="1"/>
</dbReference>
<evidence type="ECO:0000313" key="4">
    <source>
        <dbReference type="EMBL" id="WQF87524.1"/>
    </source>
</evidence>
<dbReference type="CDD" id="cd00586">
    <property type="entry name" value="4HBT"/>
    <property type="match status" value="1"/>
</dbReference>
<evidence type="ECO:0000313" key="5">
    <source>
        <dbReference type="Proteomes" id="UP001322277"/>
    </source>
</evidence>
<name>A0AAX4IW66_9PEZI</name>
<dbReference type="SUPFAM" id="SSF54637">
    <property type="entry name" value="Thioesterase/thiol ester dehydrase-isomerase"/>
    <property type="match status" value="1"/>
</dbReference>
<dbReference type="EMBL" id="CP137312">
    <property type="protein sequence ID" value="WQF87524.1"/>
    <property type="molecule type" value="Genomic_DNA"/>
</dbReference>
<feature type="compositionally biased region" description="Basic and acidic residues" evidence="2">
    <location>
        <begin position="295"/>
        <end position="304"/>
    </location>
</feature>
<dbReference type="RefSeq" id="XP_062784745.1">
    <property type="nucleotide sequence ID" value="XM_062928694.1"/>
</dbReference>
<dbReference type="GeneID" id="87949038"/>
<evidence type="ECO:0000256" key="3">
    <source>
        <dbReference type="SAM" id="Phobius"/>
    </source>
</evidence>
<feature type="transmembrane region" description="Helical" evidence="3">
    <location>
        <begin position="51"/>
        <end position="69"/>
    </location>
</feature>
<organism evidence="4 5">
    <name type="scientific">Colletotrichum destructivum</name>
    <dbReference type="NCBI Taxonomy" id="34406"/>
    <lineage>
        <taxon>Eukaryota</taxon>
        <taxon>Fungi</taxon>
        <taxon>Dikarya</taxon>
        <taxon>Ascomycota</taxon>
        <taxon>Pezizomycotina</taxon>
        <taxon>Sordariomycetes</taxon>
        <taxon>Hypocreomycetidae</taxon>
        <taxon>Glomerellales</taxon>
        <taxon>Glomerellaceae</taxon>
        <taxon>Colletotrichum</taxon>
        <taxon>Colletotrichum destructivum species complex</taxon>
    </lineage>
</organism>
<dbReference type="AlphaFoldDB" id="A0AAX4IW66"/>
<evidence type="ECO:0000256" key="1">
    <source>
        <dbReference type="ARBA" id="ARBA00038476"/>
    </source>
</evidence>
<evidence type="ECO:0000256" key="2">
    <source>
        <dbReference type="SAM" id="MobiDB-lite"/>
    </source>
</evidence>
<dbReference type="KEGG" id="cdet:87949038"/>
<dbReference type="InterPro" id="IPR029069">
    <property type="entry name" value="HotDog_dom_sf"/>
</dbReference>
<keyword evidence="3" id="KW-0812">Transmembrane</keyword>
<gene>
    <name evidence="4" type="ORF">CDEST_12538</name>
</gene>
<reference evidence="5" key="1">
    <citation type="journal article" date="2023" name="bioRxiv">
        <title>Complete genome of the Medicago anthracnose fungus, Colletotrichum destructivum, reveals a mini-chromosome-like region within a core chromosome.</title>
        <authorList>
            <person name="Lapalu N."/>
            <person name="Simon A."/>
            <person name="Lu A."/>
            <person name="Plaumann P.-L."/>
            <person name="Amselem J."/>
            <person name="Pigne S."/>
            <person name="Auger A."/>
            <person name="Koch C."/>
            <person name="Dallery J.-F."/>
            <person name="O'Connell R.J."/>
        </authorList>
    </citation>
    <scope>NUCLEOTIDE SEQUENCE [LARGE SCALE GENOMIC DNA]</scope>
    <source>
        <strain evidence="5">CBS 520.97</strain>
    </source>
</reference>
<comment type="similarity">
    <text evidence="1">Belongs to the lcsJ thioesterase family.</text>
</comment>